<evidence type="ECO:0000313" key="1">
    <source>
        <dbReference type="EMBL" id="KAG7576487.1"/>
    </source>
</evidence>
<organism evidence="1 2">
    <name type="scientific">Arabidopsis thaliana x Arabidopsis arenosa</name>
    <dbReference type="NCBI Taxonomy" id="1240361"/>
    <lineage>
        <taxon>Eukaryota</taxon>
        <taxon>Viridiplantae</taxon>
        <taxon>Streptophyta</taxon>
        <taxon>Embryophyta</taxon>
        <taxon>Tracheophyta</taxon>
        <taxon>Spermatophyta</taxon>
        <taxon>Magnoliopsida</taxon>
        <taxon>eudicotyledons</taxon>
        <taxon>Gunneridae</taxon>
        <taxon>Pentapetalae</taxon>
        <taxon>rosids</taxon>
        <taxon>malvids</taxon>
        <taxon>Brassicales</taxon>
        <taxon>Brassicaceae</taxon>
        <taxon>Camelineae</taxon>
        <taxon>Arabidopsis</taxon>
    </lineage>
</organism>
<dbReference type="AlphaFoldDB" id="A0A8T2AUJ0"/>
<comment type="caution">
    <text evidence="1">The sequence shown here is derived from an EMBL/GenBank/DDBJ whole genome shotgun (WGS) entry which is preliminary data.</text>
</comment>
<accession>A0A8T2AUJ0</accession>
<reference evidence="1 2" key="1">
    <citation type="submission" date="2020-12" db="EMBL/GenBank/DDBJ databases">
        <title>Concerted genomic and epigenomic changes stabilize Arabidopsis allopolyploids.</title>
        <authorList>
            <person name="Chen Z."/>
        </authorList>
    </citation>
    <scope>NUCLEOTIDE SEQUENCE [LARGE SCALE GENOMIC DNA]</scope>
    <source>
        <strain evidence="1">Allo738</strain>
        <tissue evidence="1">Leaf</tissue>
    </source>
</reference>
<sequence>MLLRTFMVKAAAAARGGRSVFPRRNFSSSTGSSEGKERITLADELNRKIMSNFIFGGYLSVGILSCFCRECIALVAILREEGDEIAQANSEKAKTLTNL</sequence>
<gene>
    <name evidence="1" type="ORF">ISN45_Aa03g008600</name>
</gene>
<dbReference type="Proteomes" id="UP000694240">
    <property type="component" value="Chromosome 8"/>
</dbReference>
<evidence type="ECO:0000313" key="2">
    <source>
        <dbReference type="Proteomes" id="UP000694240"/>
    </source>
</evidence>
<protein>
    <submittedName>
        <fullName evidence="1">Uncharacterized protein</fullName>
    </submittedName>
</protein>
<proteinExistence type="predicted"/>
<name>A0A8T2AUJ0_9BRAS</name>
<dbReference type="EMBL" id="JAEFBK010000008">
    <property type="protein sequence ID" value="KAG7576487.1"/>
    <property type="molecule type" value="Genomic_DNA"/>
</dbReference>
<keyword evidence="2" id="KW-1185">Reference proteome</keyword>